<gene>
    <name evidence="3" type="ORF">ABUH87_01565</name>
</gene>
<protein>
    <submittedName>
        <fullName evidence="3">Cytochrome P450</fullName>
    </submittedName>
</protein>
<proteinExistence type="inferred from homology"/>
<dbReference type="Pfam" id="PF00067">
    <property type="entry name" value="p450"/>
    <property type="match status" value="1"/>
</dbReference>
<dbReference type="InterPro" id="IPR017972">
    <property type="entry name" value="Cyt_P450_CS"/>
</dbReference>
<dbReference type="PANTHER" id="PTHR46696:SF4">
    <property type="entry name" value="BIOTIN BIOSYNTHESIS CYTOCHROME P450"/>
    <property type="match status" value="1"/>
</dbReference>
<sequence>MVTDGTKVPSLDIDLFAAQHLVDPWGKLREIRAAGPLVWNQQGYWMSASDKVCRQILTQPDRLGQEGLIASLFGEEAFISIDDRTMHNGLRNVWTRAFGHAGVEALVPFVRDLLGEMVRLVSADLDEHGEADLVPHLCRPLPAHVIAKMMGVGSGMIAQVIAWSDVMSDATSGGFPIDYANDPAWLASEEAKAELADYIRGQVRYRQTNPGDDLISMLVHSPWSARLSEEAIMVNIRQLLFAGNETTSKWLGHIAAVLGERTDVREMLRRQPSLIPAALEEIMRWQGVTQVLPRGVREEGAEIAGIALPPGAEVILLIGGAGRDPERWDRPDELDVRREPKPHLGFGFGLHSCLGATLARMEAREVTLALLQHLPDFTVCRPVTYGNFSLRGPTSVMISKIS</sequence>
<evidence type="ECO:0000256" key="1">
    <source>
        <dbReference type="ARBA" id="ARBA00010617"/>
    </source>
</evidence>
<keyword evidence="2" id="KW-0560">Oxidoreductase</keyword>
<dbReference type="RefSeq" id="WP_367768342.1">
    <property type="nucleotide sequence ID" value="NZ_JBFNXR010000017.1"/>
</dbReference>
<evidence type="ECO:0000256" key="2">
    <source>
        <dbReference type="RuleBase" id="RU000461"/>
    </source>
</evidence>
<dbReference type="PROSITE" id="PS00086">
    <property type="entry name" value="CYTOCHROME_P450"/>
    <property type="match status" value="1"/>
</dbReference>
<dbReference type="InterPro" id="IPR002397">
    <property type="entry name" value="Cyt_P450_B"/>
</dbReference>
<organism evidence="3 4">
    <name type="scientific">Novosphingobium rhizovicinum</name>
    <dbReference type="NCBI Taxonomy" id="3228928"/>
    <lineage>
        <taxon>Bacteria</taxon>
        <taxon>Pseudomonadati</taxon>
        <taxon>Pseudomonadota</taxon>
        <taxon>Alphaproteobacteria</taxon>
        <taxon>Sphingomonadales</taxon>
        <taxon>Sphingomonadaceae</taxon>
        <taxon>Novosphingobium</taxon>
    </lineage>
</organism>
<keyword evidence="2" id="KW-0408">Iron</keyword>
<comment type="caution">
    <text evidence="3">The sequence shown here is derived from an EMBL/GenBank/DDBJ whole genome shotgun (WGS) entry which is preliminary data.</text>
</comment>
<dbReference type="EMBL" id="JBFNXR010000017">
    <property type="protein sequence ID" value="MEW9853870.1"/>
    <property type="molecule type" value="Genomic_DNA"/>
</dbReference>
<keyword evidence="2" id="KW-0479">Metal-binding</keyword>
<evidence type="ECO:0000313" key="3">
    <source>
        <dbReference type="EMBL" id="MEW9853870.1"/>
    </source>
</evidence>
<name>A0ABV3R7G8_9SPHN</name>
<dbReference type="Proteomes" id="UP001556118">
    <property type="component" value="Unassembled WGS sequence"/>
</dbReference>
<keyword evidence="2" id="KW-0503">Monooxygenase</keyword>
<accession>A0ABV3R7G8</accession>
<keyword evidence="2" id="KW-0349">Heme</keyword>
<reference evidence="3 4" key="1">
    <citation type="submission" date="2024-06" db="EMBL/GenBank/DDBJ databases">
        <title>Novosphingobium rhizovicinus M1R2S20.</title>
        <authorList>
            <person name="Sun J.-Q."/>
        </authorList>
    </citation>
    <scope>NUCLEOTIDE SEQUENCE [LARGE SCALE GENOMIC DNA]</scope>
    <source>
        <strain evidence="3 4">M1R2S20</strain>
    </source>
</reference>
<keyword evidence="4" id="KW-1185">Reference proteome</keyword>
<dbReference type="PRINTS" id="PR00359">
    <property type="entry name" value="BP450"/>
</dbReference>
<dbReference type="SUPFAM" id="SSF48264">
    <property type="entry name" value="Cytochrome P450"/>
    <property type="match status" value="1"/>
</dbReference>
<dbReference type="InterPro" id="IPR036396">
    <property type="entry name" value="Cyt_P450_sf"/>
</dbReference>
<dbReference type="PANTHER" id="PTHR46696">
    <property type="entry name" value="P450, PUTATIVE (EUROFUNG)-RELATED"/>
    <property type="match status" value="1"/>
</dbReference>
<comment type="similarity">
    <text evidence="1 2">Belongs to the cytochrome P450 family.</text>
</comment>
<evidence type="ECO:0000313" key="4">
    <source>
        <dbReference type="Proteomes" id="UP001556118"/>
    </source>
</evidence>
<dbReference type="InterPro" id="IPR001128">
    <property type="entry name" value="Cyt_P450"/>
</dbReference>
<dbReference type="Gene3D" id="1.10.630.10">
    <property type="entry name" value="Cytochrome P450"/>
    <property type="match status" value="1"/>
</dbReference>
<dbReference type="PRINTS" id="PR00385">
    <property type="entry name" value="P450"/>
</dbReference>